<organism evidence="1 2">
    <name type="scientific">Parelaphostrongylus tenuis</name>
    <name type="common">Meningeal worm</name>
    <dbReference type="NCBI Taxonomy" id="148309"/>
    <lineage>
        <taxon>Eukaryota</taxon>
        <taxon>Metazoa</taxon>
        <taxon>Ecdysozoa</taxon>
        <taxon>Nematoda</taxon>
        <taxon>Chromadorea</taxon>
        <taxon>Rhabditida</taxon>
        <taxon>Rhabditina</taxon>
        <taxon>Rhabditomorpha</taxon>
        <taxon>Strongyloidea</taxon>
        <taxon>Metastrongylidae</taxon>
        <taxon>Parelaphostrongylus</taxon>
    </lineage>
</organism>
<sequence length="94" mass="11292">MGIETDGIMKVMTIAHTCIMAPRELQPSHYRCETHFRWVQFEFRLFQLQPAWCIIGKIESCDKWPIEEVVPEGCTRRVDPQYMRYFDDYKIDTD</sequence>
<dbReference type="EMBL" id="JAHQIW010003575">
    <property type="protein sequence ID" value="KAJ1359211.1"/>
    <property type="molecule type" value="Genomic_DNA"/>
</dbReference>
<dbReference type="Proteomes" id="UP001196413">
    <property type="component" value="Unassembled WGS sequence"/>
</dbReference>
<evidence type="ECO:0000313" key="2">
    <source>
        <dbReference type="Proteomes" id="UP001196413"/>
    </source>
</evidence>
<protein>
    <submittedName>
        <fullName evidence="1">Uncharacterized protein</fullName>
    </submittedName>
</protein>
<proteinExistence type="predicted"/>
<keyword evidence="2" id="KW-1185">Reference proteome</keyword>
<accession>A0AAD5N0G1</accession>
<gene>
    <name evidence="1" type="ORF">KIN20_017897</name>
</gene>
<name>A0AAD5N0G1_PARTN</name>
<comment type="caution">
    <text evidence="1">The sequence shown here is derived from an EMBL/GenBank/DDBJ whole genome shotgun (WGS) entry which is preliminary data.</text>
</comment>
<dbReference type="AlphaFoldDB" id="A0AAD5N0G1"/>
<evidence type="ECO:0000313" key="1">
    <source>
        <dbReference type="EMBL" id="KAJ1359211.1"/>
    </source>
</evidence>
<reference evidence="1" key="1">
    <citation type="submission" date="2021-06" db="EMBL/GenBank/DDBJ databases">
        <title>Parelaphostrongylus tenuis whole genome reference sequence.</title>
        <authorList>
            <person name="Garwood T.J."/>
            <person name="Larsen P.A."/>
            <person name="Fountain-Jones N.M."/>
            <person name="Garbe J.R."/>
            <person name="Macchietto M.G."/>
            <person name="Kania S.A."/>
            <person name="Gerhold R.W."/>
            <person name="Richards J.E."/>
            <person name="Wolf T.M."/>
        </authorList>
    </citation>
    <scope>NUCLEOTIDE SEQUENCE</scope>
    <source>
        <strain evidence="1">MNPRO001-30</strain>
        <tissue evidence="1">Meninges</tissue>
    </source>
</reference>